<dbReference type="eggNOG" id="COG2814">
    <property type="taxonomic scope" value="Bacteria"/>
</dbReference>
<keyword evidence="5 8" id="KW-0812">Transmembrane</keyword>
<name>H6SLB9_PARPM</name>
<feature type="transmembrane region" description="Helical" evidence="8">
    <location>
        <begin position="304"/>
        <end position="326"/>
    </location>
</feature>
<keyword evidence="3" id="KW-0813">Transport</keyword>
<evidence type="ECO:0000313" key="10">
    <source>
        <dbReference type="EMBL" id="CCG08784.1"/>
    </source>
</evidence>
<dbReference type="PANTHER" id="PTHR42718">
    <property type="entry name" value="MAJOR FACILITATOR SUPERFAMILY MULTIDRUG TRANSPORTER MFSC"/>
    <property type="match status" value="1"/>
</dbReference>
<keyword evidence="6 8" id="KW-1133">Transmembrane helix</keyword>
<feature type="transmembrane region" description="Helical" evidence="8">
    <location>
        <begin position="12"/>
        <end position="31"/>
    </location>
</feature>
<dbReference type="CDD" id="cd17503">
    <property type="entry name" value="MFS_LmrB_MDR_like"/>
    <property type="match status" value="1"/>
</dbReference>
<dbReference type="PATRIC" id="fig|1150469.3.peg.2427"/>
<sequence>MAPPPLHPPLSGLPLVLATVGLSLATFMNVLDTTIANVSLTPIAGDLGVSPSQGTWVITSFAVSNAVSVPLTGWLAQRLGALRLFLVSTSLFTGASILCGLSSTLEALLLFRVMQGLVSGPMIPLCQTLLLQAYPKEKSGMALAFWAMTTTIAPVLGPILGGWLTDNWSWPWIFYINLPVGLASVWLSAVVLRGRETPTRRLSIDSVGLVLLIVWVGATQILLDRGKELDWFNSQEIVVLGVIAALGFVVFLIWELTETHPVVDLSLFLRRNFTLGSLVLSLGYGTFFGILVLTPLWLQRFMGYTATWAGLVTAPIGILALALSPMVGRLLGKVDPRWLTTVSFAVFALCMLWRSTFTPDVEAGTIALSHLLQGVAMATFFIPLTAIILSGLEPARIPAASGLFNFLRLMAGAFATSLWTTQWENTATRHHAALVDLTASVPGVAAAGEEAVARLQDQGLSAIQAWSQIEQMITAQATLLSFLDMVRMAGVVFLGLIALVWLTRPEQGPSR</sequence>
<dbReference type="InterPro" id="IPR004638">
    <property type="entry name" value="EmrB-like"/>
</dbReference>
<evidence type="ECO:0000256" key="8">
    <source>
        <dbReference type="SAM" id="Phobius"/>
    </source>
</evidence>
<evidence type="ECO:0000256" key="2">
    <source>
        <dbReference type="ARBA" id="ARBA00008537"/>
    </source>
</evidence>
<dbReference type="PRINTS" id="PR00173">
    <property type="entry name" value="EDTRNSPORT"/>
</dbReference>
<dbReference type="InterPro" id="IPR011701">
    <property type="entry name" value="MFS"/>
</dbReference>
<keyword evidence="11" id="KW-1185">Reference proteome</keyword>
<feature type="transmembrane region" description="Helical" evidence="8">
    <location>
        <begin position="204"/>
        <end position="223"/>
    </location>
</feature>
<evidence type="ECO:0000256" key="7">
    <source>
        <dbReference type="ARBA" id="ARBA00023136"/>
    </source>
</evidence>
<dbReference type="OrthoDB" id="9771737at2"/>
<gene>
    <name evidence="10" type="ORF">RSPPHO_02158</name>
</gene>
<dbReference type="GO" id="GO:0005886">
    <property type="term" value="C:plasma membrane"/>
    <property type="evidence" value="ECO:0007669"/>
    <property type="project" value="UniProtKB-SubCell"/>
</dbReference>
<evidence type="ECO:0000256" key="5">
    <source>
        <dbReference type="ARBA" id="ARBA00022692"/>
    </source>
</evidence>
<dbReference type="PANTHER" id="PTHR42718:SF9">
    <property type="entry name" value="MAJOR FACILITATOR SUPERFAMILY MULTIDRUG TRANSPORTER MFSC"/>
    <property type="match status" value="1"/>
</dbReference>
<feature type="transmembrane region" description="Helical" evidence="8">
    <location>
        <begin position="235"/>
        <end position="254"/>
    </location>
</feature>
<evidence type="ECO:0000256" key="6">
    <source>
        <dbReference type="ARBA" id="ARBA00022989"/>
    </source>
</evidence>
<feature type="domain" description="Major facilitator superfamily (MFS) profile" evidence="9">
    <location>
        <begin position="18"/>
        <end position="507"/>
    </location>
</feature>
<dbReference type="PROSITE" id="PS50850">
    <property type="entry name" value="MFS"/>
    <property type="match status" value="1"/>
</dbReference>
<dbReference type="HOGENOM" id="CLU_000960_28_0_5"/>
<dbReference type="InterPro" id="IPR020846">
    <property type="entry name" value="MFS_dom"/>
</dbReference>
<keyword evidence="4" id="KW-1003">Cell membrane</keyword>
<dbReference type="STRING" id="1150469.RSPPHO_02158"/>
<feature type="transmembrane region" description="Helical" evidence="8">
    <location>
        <begin position="402"/>
        <end position="420"/>
    </location>
</feature>
<dbReference type="KEGG" id="rpm:RSPPHO_02158"/>
<feature type="transmembrane region" description="Helical" evidence="8">
    <location>
        <begin position="485"/>
        <end position="503"/>
    </location>
</feature>
<feature type="transmembrane region" description="Helical" evidence="8">
    <location>
        <begin position="367"/>
        <end position="390"/>
    </location>
</feature>
<evidence type="ECO:0000256" key="3">
    <source>
        <dbReference type="ARBA" id="ARBA00022448"/>
    </source>
</evidence>
<feature type="transmembrane region" description="Helical" evidence="8">
    <location>
        <begin position="143"/>
        <end position="164"/>
    </location>
</feature>
<dbReference type="Gene3D" id="1.20.1720.10">
    <property type="entry name" value="Multidrug resistance protein D"/>
    <property type="match status" value="2"/>
</dbReference>
<evidence type="ECO:0000259" key="9">
    <source>
        <dbReference type="PROSITE" id="PS50850"/>
    </source>
</evidence>
<dbReference type="Pfam" id="PF07690">
    <property type="entry name" value="MFS_1"/>
    <property type="match status" value="1"/>
</dbReference>
<reference evidence="10 11" key="1">
    <citation type="submission" date="2012-02" db="EMBL/GenBank/DDBJ databases">
        <title>Shotgun genome sequence of Phaeospirillum photometricum DSM 122.</title>
        <authorList>
            <person name="Duquesne K."/>
            <person name="Sturgis J."/>
        </authorList>
    </citation>
    <scope>NUCLEOTIDE SEQUENCE [LARGE SCALE GENOMIC DNA]</scope>
    <source>
        <strain evidence="11">DSM122</strain>
    </source>
</reference>
<feature type="transmembrane region" description="Helical" evidence="8">
    <location>
        <begin position="84"/>
        <end position="103"/>
    </location>
</feature>
<comment type="similarity">
    <text evidence="2">Belongs to the major facilitator superfamily. EmrB family.</text>
</comment>
<organism evidence="10 11">
    <name type="scientific">Pararhodospirillum photometricum DSM 122</name>
    <dbReference type="NCBI Taxonomy" id="1150469"/>
    <lineage>
        <taxon>Bacteria</taxon>
        <taxon>Pseudomonadati</taxon>
        <taxon>Pseudomonadota</taxon>
        <taxon>Alphaproteobacteria</taxon>
        <taxon>Rhodospirillales</taxon>
        <taxon>Rhodospirillaceae</taxon>
        <taxon>Pararhodospirillum</taxon>
    </lineage>
</organism>
<dbReference type="AlphaFoldDB" id="H6SLB9"/>
<feature type="transmembrane region" description="Helical" evidence="8">
    <location>
        <begin position="275"/>
        <end position="298"/>
    </location>
</feature>
<dbReference type="EMBL" id="HE663493">
    <property type="protein sequence ID" value="CCG08784.1"/>
    <property type="molecule type" value="Genomic_DNA"/>
</dbReference>
<feature type="transmembrane region" description="Helical" evidence="8">
    <location>
        <begin position="170"/>
        <end position="192"/>
    </location>
</feature>
<dbReference type="GO" id="GO:0022857">
    <property type="term" value="F:transmembrane transporter activity"/>
    <property type="evidence" value="ECO:0007669"/>
    <property type="project" value="InterPro"/>
</dbReference>
<accession>H6SLB9</accession>
<keyword evidence="7 8" id="KW-0472">Membrane</keyword>
<protein>
    <submittedName>
        <fullName evidence="10">Drug resistance transporter EmrB/QacA subfamily</fullName>
    </submittedName>
</protein>
<comment type="subcellular location">
    <subcellularLocation>
        <location evidence="1">Cell membrane</location>
        <topology evidence="1">Multi-pass membrane protein</topology>
    </subcellularLocation>
</comment>
<dbReference type="InterPro" id="IPR036259">
    <property type="entry name" value="MFS_trans_sf"/>
</dbReference>
<dbReference type="Proteomes" id="UP000033220">
    <property type="component" value="Chromosome DSM 122"/>
</dbReference>
<dbReference type="NCBIfam" id="TIGR00711">
    <property type="entry name" value="efflux_EmrB"/>
    <property type="match status" value="1"/>
</dbReference>
<evidence type="ECO:0000256" key="4">
    <source>
        <dbReference type="ARBA" id="ARBA00022475"/>
    </source>
</evidence>
<dbReference type="SUPFAM" id="SSF103473">
    <property type="entry name" value="MFS general substrate transporter"/>
    <property type="match status" value="1"/>
</dbReference>
<feature type="transmembrane region" description="Helical" evidence="8">
    <location>
        <begin position="338"/>
        <end position="355"/>
    </location>
</feature>
<dbReference type="RefSeq" id="WP_014415418.1">
    <property type="nucleotide sequence ID" value="NC_017059.1"/>
</dbReference>
<evidence type="ECO:0000256" key="1">
    <source>
        <dbReference type="ARBA" id="ARBA00004651"/>
    </source>
</evidence>
<proteinExistence type="inferred from homology"/>
<evidence type="ECO:0000313" key="11">
    <source>
        <dbReference type="Proteomes" id="UP000033220"/>
    </source>
</evidence>